<organism evidence="1 2">
    <name type="scientific">Empedobacter brevis NBRC 14943 = ATCC 43319</name>
    <dbReference type="NCBI Taxonomy" id="1218108"/>
    <lineage>
        <taxon>Bacteria</taxon>
        <taxon>Pseudomonadati</taxon>
        <taxon>Bacteroidota</taxon>
        <taxon>Flavobacteriia</taxon>
        <taxon>Flavobacteriales</taxon>
        <taxon>Weeksellaceae</taxon>
        <taxon>Empedobacter</taxon>
    </lineage>
</organism>
<proteinExistence type="predicted"/>
<comment type="caution">
    <text evidence="1">The sequence shown here is derived from an EMBL/GenBank/DDBJ whole genome shotgun (WGS) entry which is preliminary data.</text>
</comment>
<sequence length="88" mass="10340">MFKSIKGNRDSRIDFERELNILGENIINERVILSEDLRYLSKEITKARYAPNKRVNLITINEMIRSLAMSVNFYGLDDLETETNNENE</sequence>
<evidence type="ECO:0000313" key="2">
    <source>
        <dbReference type="Proteomes" id="UP000321245"/>
    </source>
</evidence>
<evidence type="ECO:0000313" key="1">
    <source>
        <dbReference type="EMBL" id="GEM53661.1"/>
    </source>
</evidence>
<accession>A0A511NN64</accession>
<dbReference type="GeneID" id="84651596"/>
<dbReference type="STRING" id="1218108.GCA_000382425_03582"/>
<dbReference type="RefSeq" id="WP_019977051.1">
    <property type="nucleotide sequence ID" value="NZ_BJXC01000037.1"/>
</dbReference>
<dbReference type="OrthoDB" id="1269301at2"/>
<dbReference type="EMBL" id="BJXC01000037">
    <property type="protein sequence ID" value="GEM53661.1"/>
    <property type="molecule type" value="Genomic_DNA"/>
</dbReference>
<dbReference type="Proteomes" id="UP000321245">
    <property type="component" value="Unassembled WGS sequence"/>
</dbReference>
<protein>
    <submittedName>
        <fullName evidence="1">Uncharacterized protein</fullName>
    </submittedName>
</protein>
<reference evidence="1 2" key="1">
    <citation type="submission" date="2019-07" db="EMBL/GenBank/DDBJ databases">
        <title>Whole genome shotgun sequence of Empedobacter brevis NBRC 14943.</title>
        <authorList>
            <person name="Hosoyama A."/>
            <person name="Uohara A."/>
            <person name="Ohji S."/>
            <person name="Ichikawa N."/>
        </authorList>
    </citation>
    <scope>NUCLEOTIDE SEQUENCE [LARGE SCALE GENOMIC DNA]</scope>
    <source>
        <strain evidence="1 2">NBRC 14943</strain>
    </source>
</reference>
<name>A0A511NN64_9FLAO</name>
<dbReference type="AlphaFoldDB" id="A0A511NN64"/>
<gene>
    <name evidence="1" type="ORF">EB1_34510</name>
</gene>
<keyword evidence="2" id="KW-1185">Reference proteome</keyword>